<keyword evidence="1" id="KW-0343">GTPase activation</keyword>
<dbReference type="Gene3D" id="1.10.8.270">
    <property type="entry name" value="putative rabgap domain of human tbc1 domain family member 14 like domains"/>
    <property type="match status" value="1"/>
</dbReference>
<dbReference type="Pfam" id="PF00566">
    <property type="entry name" value="RabGAP-TBC"/>
    <property type="match status" value="1"/>
</dbReference>
<gene>
    <name evidence="4" type="ORF">CLF_110941</name>
</gene>
<feature type="region of interest" description="Disordered" evidence="2">
    <location>
        <begin position="72"/>
        <end position="102"/>
    </location>
</feature>
<organism evidence="4 5">
    <name type="scientific">Clonorchis sinensis</name>
    <name type="common">Chinese liver fluke</name>
    <dbReference type="NCBI Taxonomy" id="79923"/>
    <lineage>
        <taxon>Eukaryota</taxon>
        <taxon>Metazoa</taxon>
        <taxon>Spiralia</taxon>
        <taxon>Lophotrochozoa</taxon>
        <taxon>Platyhelminthes</taxon>
        <taxon>Trematoda</taxon>
        <taxon>Digenea</taxon>
        <taxon>Opisthorchiida</taxon>
        <taxon>Opisthorchiata</taxon>
        <taxon>Opisthorchiidae</taxon>
        <taxon>Clonorchis</taxon>
    </lineage>
</organism>
<reference evidence="4" key="1">
    <citation type="journal article" date="2011" name="Genome Biol.">
        <title>The draft genome of the carcinogenic human liver fluke Clonorchis sinensis.</title>
        <authorList>
            <person name="Wang X."/>
            <person name="Chen W."/>
            <person name="Huang Y."/>
            <person name="Sun J."/>
            <person name="Men J."/>
            <person name="Liu H."/>
            <person name="Luo F."/>
            <person name="Guo L."/>
            <person name="Lv X."/>
            <person name="Deng C."/>
            <person name="Zhou C."/>
            <person name="Fan Y."/>
            <person name="Li X."/>
            <person name="Huang L."/>
            <person name="Hu Y."/>
            <person name="Liang C."/>
            <person name="Hu X."/>
            <person name="Xu J."/>
            <person name="Yu X."/>
        </authorList>
    </citation>
    <scope>NUCLEOTIDE SEQUENCE [LARGE SCALE GENOMIC DNA]</scope>
    <source>
        <strain evidence="4">Henan</strain>
    </source>
</reference>
<dbReference type="PANTHER" id="PTHR22957:SF502">
    <property type="entry name" value="SMALL G PROTEIN SIGNALING MODULATOR 2-RELATED"/>
    <property type="match status" value="1"/>
</dbReference>
<dbReference type="InterPro" id="IPR000195">
    <property type="entry name" value="Rab-GAP-TBC_dom"/>
</dbReference>
<dbReference type="InterPro" id="IPR035969">
    <property type="entry name" value="Rab-GAP_TBC_sf"/>
</dbReference>
<keyword evidence="5" id="KW-1185">Reference proteome</keyword>
<dbReference type="Proteomes" id="UP000008909">
    <property type="component" value="Unassembled WGS sequence"/>
</dbReference>
<dbReference type="Gene3D" id="1.10.472.80">
    <property type="entry name" value="Ypt/Rab-GAP domain of gyp1p, domain 3"/>
    <property type="match status" value="1"/>
</dbReference>
<proteinExistence type="predicted"/>
<dbReference type="PROSITE" id="PS50086">
    <property type="entry name" value="TBC_RABGAP"/>
    <property type="match status" value="1"/>
</dbReference>
<evidence type="ECO:0000256" key="2">
    <source>
        <dbReference type="SAM" id="MobiDB-lite"/>
    </source>
</evidence>
<sequence>MGKYGFSLEPPLQSDKIAHFKAESQTNKTPKSTTPVHQPLYQGLRLAFFFPSLDSEMFLPNWSPFIARRPLGSSEKSKENRPPTSLKQSSTTQSEVDTDHENSGVNLRLSNYKFEERNFRKFRIACGKSKLSKIEECLGRRRDSQPIMENPDSPVDSKEQHETPIEQLCDKIRREILSRAFHRWLGFCRKMRTLRSKLGNLVSPDLVTVDLPRNAHDGITPTLWTHIKKQCEPDFTFHELCRHIYFGSCDESLRREIWPYLLGVYTWGADKDELHNVRSMHRRYYVSTLRQWKTAETLAKKYDANEVDESQQVGSQQTNIPGPVLSKRCVSVCDMVTKPCMRLPSTQSLPSLRFIETCESPGNGGKRRQSVDVEPIQLSMLDQAQTGNGFIGAFAKSENLATPLPNSDRNAAFQLPDDYASGYDDEVGTPTHKDFPKNPIDASSFSPKDLDALSLNLYRIDKDVSRCDRNHSFFATPRRTFDSNPQSLQNPPEYSELNANLYKLRNIICTWVWLHLDTGYIQGMCDLLAPLLIVLEDEALTFACFSALMEWMLPNFPMSIDRSSLDRSPRTSNGNGPTAHTQTKTPTKPTLLSLARRASNLSDAAEISQTLFDSHTRPNTLPVLTAKSTVLTELSSKSASRCSVSLPVVPSPYTHALASRRLNCMDLRFSNLNSLIQVFDSKLHDYFRSKSMDTHLYFCYRWLLLDFKRG</sequence>
<evidence type="ECO:0000256" key="1">
    <source>
        <dbReference type="ARBA" id="ARBA00022468"/>
    </source>
</evidence>
<reference key="2">
    <citation type="submission" date="2011-10" db="EMBL/GenBank/DDBJ databases">
        <title>The genome and transcriptome sequence of Clonorchis sinensis provide insights into the carcinogenic liver fluke.</title>
        <authorList>
            <person name="Wang X."/>
            <person name="Huang Y."/>
            <person name="Chen W."/>
            <person name="Liu H."/>
            <person name="Guo L."/>
            <person name="Chen Y."/>
            <person name="Luo F."/>
            <person name="Zhou W."/>
            <person name="Sun J."/>
            <person name="Mao Q."/>
            <person name="Liang P."/>
            <person name="Zhou C."/>
            <person name="Tian Y."/>
            <person name="Men J."/>
            <person name="Lv X."/>
            <person name="Huang L."/>
            <person name="Zhou J."/>
            <person name="Hu Y."/>
            <person name="Li R."/>
            <person name="Zhang F."/>
            <person name="Lei H."/>
            <person name="Li X."/>
            <person name="Hu X."/>
            <person name="Liang C."/>
            <person name="Xu J."/>
            <person name="Wu Z."/>
            <person name="Yu X."/>
        </authorList>
    </citation>
    <scope>NUCLEOTIDE SEQUENCE</scope>
    <source>
        <strain>Henan</strain>
    </source>
</reference>
<accession>G7YU32</accession>
<dbReference type="GO" id="GO:0005096">
    <property type="term" value="F:GTPase activator activity"/>
    <property type="evidence" value="ECO:0007669"/>
    <property type="project" value="UniProtKB-KW"/>
</dbReference>
<dbReference type="AlphaFoldDB" id="G7YU32"/>
<evidence type="ECO:0000259" key="3">
    <source>
        <dbReference type="PROSITE" id="PS50086"/>
    </source>
</evidence>
<feature type="region of interest" description="Disordered" evidence="2">
    <location>
        <begin position="563"/>
        <end position="587"/>
    </location>
</feature>
<evidence type="ECO:0000313" key="5">
    <source>
        <dbReference type="Proteomes" id="UP000008909"/>
    </source>
</evidence>
<evidence type="ECO:0000313" key="4">
    <source>
        <dbReference type="EMBL" id="GAA56462.1"/>
    </source>
</evidence>
<feature type="domain" description="Rab-GAP TBC" evidence="3">
    <location>
        <begin position="248"/>
        <end position="710"/>
    </location>
</feature>
<dbReference type="SUPFAM" id="SSF47923">
    <property type="entry name" value="Ypt/Rab-GAP domain of gyp1p"/>
    <property type="match status" value="2"/>
</dbReference>
<protein>
    <submittedName>
        <fullName evidence="4">Small G protein signaling modulator 2</fullName>
    </submittedName>
</protein>
<dbReference type="SMART" id="SM00164">
    <property type="entry name" value="TBC"/>
    <property type="match status" value="1"/>
</dbReference>
<feature type="compositionally biased region" description="Polar residues" evidence="2">
    <location>
        <begin position="82"/>
        <end position="95"/>
    </location>
</feature>
<dbReference type="EMBL" id="DF144263">
    <property type="protein sequence ID" value="GAA56462.1"/>
    <property type="molecule type" value="Genomic_DNA"/>
</dbReference>
<feature type="compositionally biased region" description="Low complexity" evidence="2">
    <location>
        <begin position="577"/>
        <end position="587"/>
    </location>
</feature>
<name>G7YU32_CLOSI</name>
<feature type="non-terminal residue" evidence="4">
    <location>
        <position position="710"/>
    </location>
</feature>
<dbReference type="PANTHER" id="PTHR22957">
    <property type="entry name" value="TBC1 DOMAIN FAMILY MEMBER GTPASE-ACTIVATING PROTEIN"/>
    <property type="match status" value="1"/>
</dbReference>